<keyword evidence="3" id="KW-1185">Reference proteome</keyword>
<reference evidence="2 3" key="1">
    <citation type="submission" date="2023-08" db="EMBL/GenBank/DDBJ databases">
        <authorList>
            <person name="Palmer J.M."/>
        </authorList>
    </citation>
    <scope>NUCLEOTIDE SEQUENCE [LARGE SCALE GENOMIC DNA]</scope>
    <source>
        <strain evidence="2 3">TWF481</strain>
    </source>
</reference>
<evidence type="ECO:0000313" key="2">
    <source>
        <dbReference type="EMBL" id="KAK6495525.1"/>
    </source>
</evidence>
<feature type="compositionally biased region" description="Polar residues" evidence="1">
    <location>
        <begin position="250"/>
        <end position="261"/>
    </location>
</feature>
<gene>
    <name evidence="2" type="ORF">TWF481_002574</name>
</gene>
<evidence type="ECO:0000313" key="3">
    <source>
        <dbReference type="Proteomes" id="UP001370758"/>
    </source>
</evidence>
<feature type="region of interest" description="Disordered" evidence="1">
    <location>
        <begin position="226"/>
        <end position="279"/>
    </location>
</feature>
<feature type="compositionally biased region" description="Basic and acidic residues" evidence="1">
    <location>
        <begin position="301"/>
        <end position="314"/>
    </location>
</feature>
<protein>
    <submittedName>
        <fullName evidence="2">Uncharacterized protein</fullName>
    </submittedName>
</protein>
<dbReference type="Proteomes" id="UP001370758">
    <property type="component" value="Unassembled WGS sequence"/>
</dbReference>
<accession>A0AAV9VQP9</accession>
<proteinExistence type="predicted"/>
<evidence type="ECO:0000256" key="1">
    <source>
        <dbReference type="SAM" id="MobiDB-lite"/>
    </source>
</evidence>
<organism evidence="2 3">
    <name type="scientific">Arthrobotrys musiformis</name>
    <dbReference type="NCBI Taxonomy" id="47236"/>
    <lineage>
        <taxon>Eukaryota</taxon>
        <taxon>Fungi</taxon>
        <taxon>Dikarya</taxon>
        <taxon>Ascomycota</taxon>
        <taxon>Pezizomycotina</taxon>
        <taxon>Orbiliomycetes</taxon>
        <taxon>Orbiliales</taxon>
        <taxon>Orbiliaceae</taxon>
        <taxon>Arthrobotrys</taxon>
    </lineage>
</organism>
<name>A0AAV9VQP9_9PEZI</name>
<comment type="caution">
    <text evidence="2">The sequence shown here is derived from an EMBL/GenBank/DDBJ whole genome shotgun (WGS) entry which is preliminary data.</text>
</comment>
<sequence>MDPGIGVTLGRVVATPTTPNQLKHAKKRSNSLPRFRKLSTDEICPDVKGATEFMTLKGYIPAEEHPGCYYTLVTGVLGDPAATSSWANEMLKKNDGSLNKLAVFCYNQVIEGHEFRINRDNKTIYWDWPSTLVPKGILVFTLVERTPLSPPKQTPTSLQETASDVALAWSKAIDAVQRIWVAPLNPLARPSGFGRAIRIASSEAVPVEQEQSEPECPPCPPCPCSSPSTVQAATKPTKMATRSSNRKSARQPTMQPTTSENRCGKISKRQRAKSESPKVADGEMLFVLRRTPLGSNRNKRFLREHSRASETEKA</sequence>
<feature type="region of interest" description="Disordered" evidence="1">
    <location>
        <begin position="292"/>
        <end position="314"/>
    </location>
</feature>
<dbReference type="AlphaFoldDB" id="A0AAV9VQP9"/>
<dbReference type="EMBL" id="JAVHJL010000012">
    <property type="protein sequence ID" value="KAK6495525.1"/>
    <property type="molecule type" value="Genomic_DNA"/>
</dbReference>